<gene>
    <name evidence="2" type="ORF">O3W52_02480</name>
</gene>
<keyword evidence="1" id="KW-0472">Membrane</keyword>
<dbReference type="EMBL" id="JAPVOI010000003">
    <property type="protein sequence ID" value="MCZ4088964.1"/>
    <property type="molecule type" value="Genomic_DNA"/>
</dbReference>
<dbReference type="RefSeq" id="WP_269275206.1">
    <property type="nucleotide sequence ID" value="NZ_JAPVOI010000003.1"/>
</dbReference>
<sequence>MFDRDDYNAPEGRAAPTFLIGVLLLAICAIFTYLAIGGAFLDQGTQTAVYTPQVIDEGEAR</sequence>
<reference evidence="2" key="1">
    <citation type="submission" date="2022-10" db="EMBL/GenBank/DDBJ databases">
        <title>Whole genome sequencing of three plant growth promoting bacteria isolated from Vachellia tortilis subsp. raddiana in Morocco.</title>
        <authorList>
            <person name="Hnini M."/>
            <person name="Zouagui R."/>
            <person name="Zouagui H."/>
            <person name="Chemao Elfihri M.-W."/>
            <person name="Ibrahimi A."/>
            <person name="Sbabou L."/>
            <person name="Aurag J."/>
        </authorList>
    </citation>
    <scope>NUCLEOTIDE SEQUENCE</scope>
    <source>
        <strain evidence="2">LMR678</strain>
    </source>
</reference>
<organism evidence="2 3">
    <name type="scientific">Sinorhizobium psoraleae</name>
    <dbReference type="NCBI Taxonomy" id="520838"/>
    <lineage>
        <taxon>Bacteria</taxon>
        <taxon>Pseudomonadati</taxon>
        <taxon>Pseudomonadota</taxon>
        <taxon>Alphaproteobacteria</taxon>
        <taxon>Hyphomicrobiales</taxon>
        <taxon>Rhizobiaceae</taxon>
        <taxon>Sinorhizobium/Ensifer group</taxon>
        <taxon>Sinorhizobium</taxon>
    </lineage>
</organism>
<feature type="transmembrane region" description="Helical" evidence="1">
    <location>
        <begin position="15"/>
        <end position="36"/>
    </location>
</feature>
<evidence type="ECO:0000313" key="3">
    <source>
        <dbReference type="Proteomes" id="UP001079430"/>
    </source>
</evidence>
<comment type="caution">
    <text evidence="2">The sequence shown here is derived from an EMBL/GenBank/DDBJ whole genome shotgun (WGS) entry which is preliminary data.</text>
</comment>
<evidence type="ECO:0000313" key="2">
    <source>
        <dbReference type="EMBL" id="MCZ4088964.1"/>
    </source>
</evidence>
<keyword evidence="1" id="KW-0812">Transmembrane</keyword>
<keyword evidence="3" id="KW-1185">Reference proteome</keyword>
<accession>A0ABT4KAU8</accession>
<proteinExistence type="predicted"/>
<dbReference type="Proteomes" id="UP001079430">
    <property type="component" value="Unassembled WGS sequence"/>
</dbReference>
<protein>
    <submittedName>
        <fullName evidence="2">Uncharacterized protein</fullName>
    </submittedName>
</protein>
<name>A0ABT4KAU8_9HYPH</name>
<evidence type="ECO:0000256" key="1">
    <source>
        <dbReference type="SAM" id="Phobius"/>
    </source>
</evidence>
<keyword evidence="1" id="KW-1133">Transmembrane helix</keyword>